<reference evidence="2" key="3">
    <citation type="submission" date="2015-04" db="UniProtKB">
        <authorList>
            <consortium name="EnsemblPlants"/>
        </authorList>
    </citation>
    <scope>IDENTIFICATION</scope>
</reference>
<accession>A0A0D9XML9</accession>
<dbReference type="PANTHER" id="PTHR33165">
    <property type="entry name" value="F-BOX DOMAIN CONTAINING PROTEIN-LIKE-RELATED"/>
    <property type="match status" value="1"/>
</dbReference>
<dbReference type="HOGENOM" id="CLU_1780118_0_0_1"/>
<evidence type="ECO:0008006" key="4">
    <source>
        <dbReference type="Google" id="ProtNLM"/>
    </source>
</evidence>
<evidence type="ECO:0000256" key="1">
    <source>
        <dbReference type="SAM" id="MobiDB-lite"/>
    </source>
</evidence>
<evidence type="ECO:0000313" key="2">
    <source>
        <dbReference type="EnsemblPlants" id="LPERR10G14790.1"/>
    </source>
</evidence>
<organism evidence="2 3">
    <name type="scientific">Leersia perrieri</name>
    <dbReference type="NCBI Taxonomy" id="77586"/>
    <lineage>
        <taxon>Eukaryota</taxon>
        <taxon>Viridiplantae</taxon>
        <taxon>Streptophyta</taxon>
        <taxon>Embryophyta</taxon>
        <taxon>Tracheophyta</taxon>
        <taxon>Spermatophyta</taxon>
        <taxon>Magnoliopsida</taxon>
        <taxon>Liliopsida</taxon>
        <taxon>Poales</taxon>
        <taxon>Poaceae</taxon>
        <taxon>BOP clade</taxon>
        <taxon>Oryzoideae</taxon>
        <taxon>Oryzeae</taxon>
        <taxon>Oryzinae</taxon>
        <taxon>Leersia</taxon>
    </lineage>
</organism>
<feature type="compositionally biased region" description="Low complexity" evidence="1">
    <location>
        <begin position="129"/>
        <end position="146"/>
    </location>
</feature>
<proteinExistence type="predicted"/>
<dbReference type="Proteomes" id="UP000032180">
    <property type="component" value="Chromosome 10"/>
</dbReference>
<dbReference type="EnsemblPlants" id="LPERR10G14790.1">
    <property type="protein sequence ID" value="LPERR10G14790.1"/>
    <property type="gene ID" value="LPERR10G14790"/>
</dbReference>
<protein>
    <recommendedName>
        <fullName evidence="4">F-box domain-containing protein</fullName>
    </recommendedName>
</protein>
<evidence type="ECO:0000313" key="3">
    <source>
        <dbReference type="Proteomes" id="UP000032180"/>
    </source>
</evidence>
<reference evidence="3" key="2">
    <citation type="submission" date="2013-12" db="EMBL/GenBank/DDBJ databases">
        <authorList>
            <person name="Yu Y."/>
            <person name="Lee S."/>
            <person name="de Baynast K."/>
            <person name="Wissotski M."/>
            <person name="Liu L."/>
            <person name="Talag J."/>
            <person name="Goicoechea J."/>
            <person name="Angelova A."/>
            <person name="Jetty R."/>
            <person name="Kudrna D."/>
            <person name="Golser W."/>
            <person name="Rivera L."/>
            <person name="Zhang J."/>
            <person name="Wing R."/>
        </authorList>
    </citation>
    <scope>NUCLEOTIDE SEQUENCE</scope>
</reference>
<keyword evidence="3" id="KW-1185">Reference proteome</keyword>
<dbReference type="Gramene" id="LPERR10G14790.1">
    <property type="protein sequence ID" value="LPERR10G14790.1"/>
    <property type="gene ID" value="LPERR10G14790"/>
</dbReference>
<feature type="region of interest" description="Disordered" evidence="1">
    <location>
        <begin position="124"/>
        <end position="146"/>
    </location>
</feature>
<dbReference type="AlphaFoldDB" id="A0A0D9XML9"/>
<sequence length="146" mass="16069">MAKSSASDLPSSASKRKRTTLTCSRDWSSLGGVIADRVLANDIADFIRFRAVCRPWRLSSSSIYPLHALDPRHWIMLKVATGRRRRFLNVATGERIHTEIHRSFPTAATTRCSPSHPRGFSSCSTNALSSSDCSIPSPAASPISRR</sequence>
<reference evidence="2 3" key="1">
    <citation type="submission" date="2012-08" db="EMBL/GenBank/DDBJ databases">
        <title>Oryza genome evolution.</title>
        <authorList>
            <person name="Wing R.A."/>
        </authorList>
    </citation>
    <scope>NUCLEOTIDE SEQUENCE</scope>
</reference>
<name>A0A0D9XML9_9ORYZ</name>